<comment type="caution">
    <text evidence="8">The sequence shown here is derived from an EMBL/GenBank/DDBJ whole genome shotgun (WGS) entry which is preliminary data.</text>
</comment>
<reference evidence="8 9" key="1">
    <citation type="submission" date="2021-03" db="EMBL/GenBank/DDBJ databases">
        <title>Genomic Encyclopedia of Type Strains, Phase IV (KMG-IV): sequencing the most valuable type-strain genomes for metagenomic binning, comparative biology and taxonomic classification.</title>
        <authorList>
            <person name="Goeker M."/>
        </authorList>
    </citation>
    <scope>NUCLEOTIDE SEQUENCE [LARGE SCALE GENOMIC DNA]</scope>
    <source>
        <strain evidence="8 9">DSM 6139</strain>
    </source>
</reference>
<accession>A0ABS4G4Z9</accession>
<dbReference type="InterPro" id="IPR036324">
    <property type="entry name" value="Mn/Fe_SOD_N_sf"/>
</dbReference>
<dbReference type="Gene3D" id="3.55.40.20">
    <property type="entry name" value="Iron/manganese superoxide dismutase, C-terminal domain"/>
    <property type="match status" value="1"/>
</dbReference>
<dbReference type="Pfam" id="PF02777">
    <property type="entry name" value="Sod_Fe_C"/>
    <property type="match status" value="1"/>
</dbReference>
<dbReference type="SUPFAM" id="SSF54719">
    <property type="entry name" value="Fe,Mn superoxide dismutase (SOD), C-terminal domain"/>
    <property type="match status" value="1"/>
</dbReference>
<dbReference type="SUPFAM" id="SSF46609">
    <property type="entry name" value="Fe,Mn superoxide dismutase (SOD), N-terminal domain"/>
    <property type="match status" value="1"/>
</dbReference>
<evidence type="ECO:0000256" key="3">
    <source>
        <dbReference type="ARBA" id="ARBA00022723"/>
    </source>
</evidence>
<evidence type="ECO:0000313" key="8">
    <source>
        <dbReference type="EMBL" id="MBP1919616.1"/>
    </source>
</evidence>
<evidence type="ECO:0000256" key="5">
    <source>
        <dbReference type="RuleBase" id="RU000414"/>
    </source>
</evidence>
<evidence type="ECO:0000259" key="7">
    <source>
        <dbReference type="Pfam" id="PF02777"/>
    </source>
</evidence>
<dbReference type="RefSeq" id="WP_209459812.1">
    <property type="nucleotide sequence ID" value="NZ_JAGGKC010000017.1"/>
</dbReference>
<comment type="similarity">
    <text evidence="1 5">Belongs to the iron/manganese superoxide dismutase family.</text>
</comment>
<feature type="domain" description="Manganese/iron superoxide dismutase N-terminal" evidence="6">
    <location>
        <begin position="2"/>
        <end position="90"/>
    </location>
</feature>
<comment type="catalytic activity">
    <reaction evidence="5">
        <text>2 superoxide + 2 H(+) = H2O2 + O2</text>
        <dbReference type="Rhea" id="RHEA:20696"/>
        <dbReference type="ChEBI" id="CHEBI:15378"/>
        <dbReference type="ChEBI" id="CHEBI:15379"/>
        <dbReference type="ChEBI" id="CHEBI:16240"/>
        <dbReference type="ChEBI" id="CHEBI:18421"/>
        <dbReference type="EC" id="1.15.1.1"/>
    </reaction>
</comment>
<evidence type="ECO:0000256" key="1">
    <source>
        <dbReference type="ARBA" id="ARBA00008714"/>
    </source>
</evidence>
<comment type="function">
    <text evidence="5">Destroys radicals which are normally produced within the cells and which are toxic to biological systems.</text>
</comment>
<feature type="domain" description="Manganese/iron superoxide dismutase C-terminal" evidence="7">
    <location>
        <begin position="97"/>
        <end position="196"/>
    </location>
</feature>
<proteinExistence type="inferred from homology"/>
<evidence type="ECO:0000256" key="4">
    <source>
        <dbReference type="ARBA" id="ARBA00023002"/>
    </source>
</evidence>
<dbReference type="PIRSF" id="PIRSF000349">
    <property type="entry name" value="SODismutase"/>
    <property type="match status" value="1"/>
</dbReference>
<dbReference type="PANTHER" id="PTHR43595">
    <property type="entry name" value="37S RIBOSOMAL PROTEIN S26, MITOCHONDRIAL"/>
    <property type="match status" value="1"/>
</dbReference>
<dbReference type="Gene3D" id="1.10.287.990">
    <property type="entry name" value="Fe,Mn superoxide dismutase (SOD) domain"/>
    <property type="match status" value="1"/>
</dbReference>
<dbReference type="PANTHER" id="PTHR43595:SF2">
    <property type="entry name" value="SMALL RIBOSOMAL SUBUNIT PROTEIN MS42"/>
    <property type="match status" value="1"/>
</dbReference>
<organism evidence="8 9">
    <name type="scientific">Youngiibacter multivorans</name>
    <dbReference type="NCBI Taxonomy" id="937251"/>
    <lineage>
        <taxon>Bacteria</taxon>
        <taxon>Bacillati</taxon>
        <taxon>Bacillota</taxon>
        <taxon>Clostridia</taxon>
        <taxon>Eubacteriales</taxon>
        <taxon>Clostridiaceae</taxon>
        <taxon>Youngiibacter</taxon>
    </lineage>
</organism>
<keyword evidence="3 5" id="KW-0479">Metal-binding</keyword>
<dbReference type="InterPro" id="IPR001189">
    <property type="entry name" value="Mn/Fe_SOD"/>
</dbReference>
<dbReference type="Pfam" id="PF00081">
    <property type="entry name" value="Sod_Fe_N"/>
    <property type="match status" value="1"/>
</dbReference>
<evidence type="ECO:0000259" key="6">
    <source>
        <dbReference type="Pfam" id="PF00081"/>
    </source>
</evidence>
<dbReference type="Proteomes" id="UP001519271">
    <property type="component" value="Unassembled WGS sequence"/>
</dbReference>
<dbReference type="InterPro" id="IPR036314">
    <property type="entry name" value="SOD_C_sf"/>
</dbReference>
<evidence type="ECO:0000256" key="2">
    <source>
        <dbReference type="ARBA" id="ARBA00012682"/>
    </source>
</evidence>
<dbReference type="PRINTS" id="PR01703">
    <property type="entry name" value="MNSODISMTASE"/>
</dbReference>
<dbReference type="EC" id="1.15.1.1" evidence="2 5"/>
<dbReference type="InterPro" id="IPR019833">
    <property type="entry name" value="Mn/Fe_SOD_BS"/>
</dbReference>
<dbReference type="GO" id="GO:0004784">
    <property type="term" value="F:superoxide dismutase activity"/>
    <property type="evidence" value="ECO:0007669"/>
    <property type="project" value="UniProtKB-EC"/>
</dbReference>
<gene>
    <name evidence="8" type="ORF">J2Z34_002106</name>
</gene>
<keyword evidence="9" id="KW-1185">Reference proteome</keyword>
<name>A0ABS4G4Z9_9CLOT</name>
<dbReference type="InterPro" id="IPR019832">
    <property type="entry name" value="Mn/Fe_SOD_C"/>
</dbReference>
<evidence type="ECO:0000313" key="9">
    <source>
        <dbReference type="Proteomes" id="UP001519271"/>
    </source>
</evidence>
<protein>
    <recommendedName>
        <fullName evidence="2 5">Superoxide dismutase</fullName>
        <ecNumber evidence="2 5">1.15.1.1</ecNumber>
    </recommendedName>
</protein>
<dbReference type="InterPro" id="IPR019831">
    <property type="entry name" value="Mn/Fe_SOD_N"/>
</dbReference>
<sequence length="202" mass="23225">MKHELPKLPYEYSALEPYIDETTMTIHHTKHHQAYINNLNAALEKYPELQEKSIEELVRELDSIPEDIRTAVRNNGGGHLNHSRFWNWMSKAEGQAPEGALLEAIEKKFGSLDAFKDVFAKAAAGRFGSGWAWLVINDGELEVVSTANQDNPITEGKHPILGLDVWEHAYYLKYQNRRPDYIKEWFNVVNWSAVSKEFEALK</sequence>
<dbReference type="EMBL" id="JAGGKC010000017">
    <property type="protein sequence ID" value="MBP1919616.1"/>
    <property type="molecule type" value="Genomic_DNA"/>
</dbReference>
<keyword evidence="4 5" id="KW-0560">Oxidoreductase</keyword>
<dbReference type="PROSITE" id="PS00088">
    <property type="entry name" value="SOD_MN"/>
    <property type="match status" value="1"/>
</dbReference>